<feature type="signal peptide" evidence="1">
    <location>
        <begin position="1"/>
        <end position="24"/>
    </location>
</feature>
<protein>
    <recommendedName>
        <fullName evidence="4">Pectate lyase superfamily protein domain-containing protein</fullName>
    </recommendedName>
</protein>
<evidence type="ECO:0000313" key="3">
    <source>
        <dbReference type="Proteomes" id="UP000642829"/>
    </source>
</evidence>
<proteinExistence type="predicted"/>
<dbReference type="AlphaFoldDB" id="A0A8J3GEG4"/>
<name>A0A8J3GEG4_9BACT</name>
<dbReference type="InterPro" id="IPR006626">
    <property type="entry name" value="PbH1"/>
</dbReference>
<organism evidence="2 3">
    <name type="scientific">Cerasicoccus arenae</name>
    <dbReference type="NCBI Taxonomy" id="424488"/>
    <lineage>
        <taxon>Bacteria</taxon>
        <taxon>Pseudomonadati</taxon>
        <taxon>Verrucomicrobiota</taxon>
        <taxon>Opitutia</taxon>
        <taxon>Puniceicoccales</taxon>
        <taxon>Cerasicoccaceae</taxon>
        <taxon>Cerasicoccus</taxon>
    </lineage>
</organism>
<keyword evidence="1" id="KW-0732">Signal</keyword>
<dbReference type="SUPFAM" id="SSF51126">
    <property type="entry name" value="Pectin lyase-like"/>
    <property type="match status" value="1"/>
</dbReference>
<sequence length="690" mass="74948">MKRFFFVSLALFAYAALLAGTVHVSTFHAYPDDGIDDTAGINQAIAYGDNNIVLFDAGVYDLITPVDEDRFIQISNQSGIVLQGATTVQGKPNTTLKRHLSVESMASPPRALYVFQGTGITVKNFTIDNTPHLCTSGEVTQKFSHGDGTQGVQVTVFPGLPVEPDMPCYAANAWDSVTLDLKEVESLTYTNSPGSWSIVDSANRIVELSCADGLDFYENIDSGDYISWHYGWNGLSQMEIAKTTGVILENLEIRNAVNIAILIGSSADVSLTNIAMAANGNQLSVGPRDGIHLSRCLGTIVASGLDINRVRWDGLVVRTPYAEVHSLTSPNRFNMAVEIKTFSQVIPTGSTLTFIDSSGELVERTVSTATPYQMLDDKSYYDVTLTSDLPIFAQQIGTHIKIGALAPTSVSISNSNFENIAGASMILLADDITVENTTHRKIMFEAIHMGGHTEEGVAGANIQIRESTFENCSWINKWGQPAGTIILYNGHAEVSEAKLRNAVISDNWFKDQLYETTIPAINVADVAGITISGNTFENVYKGMRFDTESTSGYNITSNTVIIDNSNNDMTYSELSGTFGYSGLTGYGGSSTRYAWWSGALAEWKFVAPKSSDYDVYVYVVEHTSSDPSALISIESDDPTSQHVIDYTTGVSGWQYMGKYPYTGQLLYGITNQGQGGGYLRADAVMLIQDN</sequence>
<dbReference type="InterPro" id="IPR012334">
    <property type="entry name" value="Pectin_lyas_fold"/>
</dbReference>
<evidence type="ECO:0000256" key="1">
    <source>
        <dbReference type="SAM" id="SignalP"/>
    </source>
</evidence>
<dbReference type="SMART" id="SM00710">
    <property type="entry name" value="PbH1"/>
    <property type="match status" value="6"/>
</dbReference>
<reference evidence="2" key="2">
    <citation type="submission" date="2020-09" db="EMBL/GenBank/DDBJ databases">
        <authorList>
            <person name="Sun Q."/>
            <person name="Kim S."/>
        </authorList>
    </citation>
    <scope>NUCLEOTIDE SEQUENCE</scope>
    <source>
        <strain evidence="2">KCTC 12870</strain>
    </source>
</reference>
<dbReference type="RefSeq" id="WP_189514733.1">
    <property type="nucleotide sequence ID" value="NZ_BMXG01000011.1"/>
</dbReference>
<accession>A0A8J3GEG4</accession>
<dbReference type="Proteomes" id="UP000642829">
    <property type="component" value="Unassembled WGS sequence"/>
</dbReference>
<dbReference type="Gene3D" id="2.160.20.10">
    <property type="entry name" value="Single-stranded right-handed beta-helix, Pectin lyase-like"/>
    <property type="match status" value="2"/>
</dbReference>
<dbReference type="EMBL" id="BMXG01000011">
    <property type="protein sequence ID" value="GHC03671.1"/>
    <property type="molecule type" value="Genomic_DNA"/>
</dbReference>
<comment type="caution">
    <text evidence="2">The sequence shown here is derived from an EMBL/GenBank/DDBJ whole genome shotgun (WGS) entry which is preliminary data.</text>
</comment>
<keyword evidence="3" id="KW-1185">Reference proteome</keyword>
<feature type="chain" id="PRO_5035201693" description="Pectate lyase superfamily protein domain-containing protein" evidence="1">
    <location>
        <begin position="25"/>
        <end position="690"/>
    </location>
</feature>
<evidence type="ECO:0008006" key="4">
    <source>
        <dbReference type="Google" id="ProtNLM"/>
    </source>
</evidence>
<reference evidence="2" key="1">
    <citation type="journal article" date="2014" name="Int. J. Syst. Evol. Microbiol.">
        <title>Complete genome sequence of Corynebacterium casei LMG S-19264T (=DSM 44701T), isolated from a smear-ripened cheese.</title>
        <authorList>
            <consortium name="US DOE Joint Genome Institute (JGI-PGF)"/>
            <person name="Walter F."/>
            <person name="Albersmeier A."/>
            <person name="Kalinowski J."/>
            <person name="Ruckert C."/>
        </authorList>
    </citation>
    <scope>NUCLEOTIDE SEQUENCE</scope>
    <source>
        <strain evidence="2">KCTC 12870</strain>
    </source>
</reference>
<evidence type="ECO:0000313" key="2">
    <source>
        <dbReference type="EMBL" id="GHC03671.1"/>
    </source>
</evidence>
<gene>
    <name evidence="2" type="ORF">GCM10007047_20370</name>
</gene>
<dbReference type="InterPro" id="IPR011050">
    <property type="entry name" value="Pectin_lyase_fold/virulence"/>
</dbReference>